<evidence type="ECO:0000313" key="1">
    <source>
        <dbReference type="Proteomes" id="UP000050640"/>
    </source>
</evidence>
<evidence type="ECO:0000313" key="2">
    <source>
        <dbReference type="WBParaSite" id="EEL_0000514301-mRNA-1"/>
    </source>
</evidence>
<organism evidence="1 2">
    <name type="scientific">Elaeophora elaphi</name>
    <dbReference type="NCBI Taxonomy" id="1147741"/>
    <lineage>
        <taxon>Eukaryota</taxon>
        <taxon>Metazoa</taxon>
        <taxon>Ecdysozoa</taxon>
        <taxon>Nematoda</taxon>
        <taxon>Chromadorea</taxon>
        <taxon>Rhabditida</taxon>
        <taxon>Spirurina</taxon>
        <taxon>Spiruromorpha</taxon>
        <taxon>Filarioidea</taxon>
        <taxon>Onchocercidae</taxon>
        <taxon>Elaeophora</taxon>
    </lineage>
</organism>
<keyword evidence="1" id="KW-1185">Reference proteome</keyword>
<name>A0A0R3RT73_9BILA</name>
<reference evidence="2" key="1">
    <citation type="submission" date="2017-02" db="UniProtKB">
        <authorList>
            <consortium name="WormBaseParasite"/>
        </authorList>
    </citation>
    <scope>IDENTIFICATION</scope>
</reference>
<protein>
    <submittedName>
        <fullName evidence="2">Four helix bundle protein</fullName>
    </submittedName>
</protein>
<proteinExistence type="predicted"/>
<dbReference type="Proteomes" id="UP000050640">
    <property type="component" value="Unplaced"/>
</dbReference>
<dbReference type="WBParaSite" id="EEL_0000514301-mRNA-1">
    <property type="protein sequence ID" value="EEL_0000514301-mRNA-1"/>
    <property type="gene ID" value="EEL_0000514301"/>
</dbReference>
<dbReference type="AlphaFoldDB" id="A0A0R3RT73"/>
<accession>A0A0R3RT73</accession>
<sequence length="32" mass="3736">MIRDGHTLEKQLWAKMAAKYISKLYLNLSGQK</sequence>